<dbReference type="InterPro" id="IPR036582">
    <property type="entry name" value="Mao_N_sf"/>
</dbReference>
<dbReference type="OrthoDB" id="2051435at2"/>
<feature type="signal peptide" evidence="2">
    <location>
        <begin position="1"/>
        <end position="29"/>
    </location>
</feature>
<gene>
    <name evidence="4" type="ORF">SAMN05446037_105212</name>
</gene>
<proteinExistence type="predicted"/>
<dbReference type="AlphaFoldDB" id="A0A239KT38"/>
<name>A0A239KT38_9FIRM</name>
<keyword evidence="2" id="KW-0732">Signal</keyword>
<dbReference type="Proteomes" id="UP000198304">
    <property type="component" value="Unassembled WGS sequence"/>
</dbReference>
<dbReference type="InterPro" id="IPR050964">
    <property type="entry name" value="Striated_Muscle_Regulatory"/>
</dbReference>
<dbReference type="PANTHER" id="PTHR13817:SF73">
    <property type="entry name" value="FIBRONECTIN TYPE-III DOMAIN-CONTAINING PROTEIN"/>
    <property type="match status" value="1"/>
</dbReference>
<sequence>MKRFLLLFLCVIMISSGFVFMGISSPVMANPEGVDADDSEGSQDLISTLPVTPSGLSATAISSSQIDLVWNDNSDNETGFIIERRGGGDTITKTVDANKTQYSDKDLSSNTTYYYKIKATNNGEDSSFSNEVSATTQTAVVAPPSQPKNLVAAGISASQVKLDWTKAADAIDRYEIERKTAGGNYQLIHTIYNSDATSYNDTGASPSTTYYYRIRAFNSGGPSPYSKEINATTQGNVAARPAKPTNLVVSSIASDRINLSWVDNADNEAGYKLERKTGNGQFSQITVLGLNNTTYADGGVSPNTTYTYRVRAYNNGGDSDYSNESSGTTISAPAAPTNLVINSSTADRISISWKDNASNEKSFKIERKIDNGNWSELATVGANVTSYTNTGLSSNRSYSYRVRAYNDAGNSGYSNEVSGTTISVPAAPTNLVINSSTADRISISWKDNSSNEKGFRIERKIDNGSWREIDTVRANVTSYTDTGLSSNRSYSYRVRAYNDAGNSSYSNEVNSDNGTALEKPTNLTIDSISSSRITISWKDNSSNERGFRIERKIDNGSWSEIDTVRANVTSYTDTGLSSNRSYSYRVRAYNDAGNSSYSNEVNSDNGTALEKPTNLTIDSISSSRITISWKDNSSNERGFRIERKIDNGSWSEIDTVRANVTSYTDTGLSSNRSYSYRVRAYNDAGNSSYSNEVNSDNGTALEKPTNLTADSISSNRITISWRDNSNNEKGFRIERKTDNGSWSEIDTVRANVTSYTDTGLSNNRTYSYRVRAYNDTGNSSYSNEINGKTTIEENKIVTRLYIGNTKYYVNDRLKEMDAAPIVMEQRTLLPIKYVAEAIDASVVWDSKEQKVTVALKNNNVELWIGRNVARVNGEEKLIDPNNRNVKPVIIPPGRMMLPLKFIAENLGCEVEWDANLREIKVTYSEK</sequence>
<dbReference type="Gene3D" id="3.30.457.10">
    <property type="entry name" value="Copper amine oxidase-like, N-terminal domain"/>
    <property type="match status" value="1"/>
</dbReference>
<feature type="chain" id="PRO_5038683156" evidence="2">
    <location>
        <begin position="30"/>
        <end position="926"/>
    </location>
</feature>
<feature type="domain" description="Fibronectin type-III" evidence="3">
    <location>
        <begin position="611"/>
        <end position="702"/>
    </location>
</feature>
<feature type="domain" description="Fibronectin type-III" evidence="3">
    <location>
        <begin position="703"/>
        <end position="793"/>
    </location>
</feature>
<accession>A0A239KT38</accession>
<evidence type="ECO:0000256" key="1">
    <source>
        <dbReference type="ARBA" id="ARBA00022737"/>
    </source>
</evidence>
<evidence type="ECO:0000259" key="3">
    <source>
        <dbReference type="PROSITE" id="PS50853"/>
    </source>
</evidence>
<keyword evidence="1" id="KW-0677">Repeat</keyword>
<dbReference type="SUPFAM" id="SSF55383">
    <property type="entry name" value="Copper amine oxidase, domain N"/>
    <property type="match status" value="1"/>
</dbReference>
<dbReference type="SMART" id="SM00060">
    <property type="entry name" value="FN3"/>
    <property type="match status" value="8"/>
</dbReference>
<dbReference type="PROSITE" id="PS50853">
    <property type="entry name" value="FN3"/>
    <property type="match status" value="8"/>
</dbReference>
<feature type="domain" description="Fibronectin type-III" evidence="3">
    <location>
        <begin position="52"/>
        <end position="139"/>
    </location>
</feature>
<dbReference type="InterPro" id="IPR012854">
    <property type="entry name" value="Cu_amine_oxidase-like_N"/>
</dbReference>
<dbReference type="Pfam" id="PF07833">
    <property type="entry name" value="Cu_amine_oxidN1"/>
    <property type="match status" value="1"/>
</dbReference>
<feature type="domain" description="Fibronectin type-III" evidence="3">
    <location>
        <begin position="243"/>
        <end position="332"/>
    </location>
</feature>
<feature type="domain" description="Fibronectin type-III" evidence="3">
    <location>
        <begin position="146"/>
        <end position="236"/>
    </location>
</feature>
<dbReference type="InterPro" id="IPR003961">
    <property type="entry name" value="FN3_dom"/>
</dbReference>
<feature type="domain" description="Fibronectin type-III" evidence="3">
    <location>
        <begin position="427"/>
        <end position="518"/>
    </location>
</feature>
<dbReference type="InterPro" id="IPR036116">
    <property type="entry name" value="FN3_sf"/>
</dbReference>
<dbReference type="EMBL" id="FZOJ01000052">
    <property type="protein sequence ID" value="SNT20679.1"/>
    <property type="molecule type" value="Genomic_DNA"/>
</dbReference>
<dbReference type="Gene3D" id="2.60.40.10">
    <property type="entry name" value="Immunoglobulins"/>
    <property type="match status" value="8"/>
</dbReference>
<dbReference type="PANTHER" id="PTHR13817">
    <property type="entry name" value="TITIN"/>
    <property type="match status" value="1"/>
</dbReference>
<organism evidence="4 5">
    <name type="scientific">Anaerovirgula multivorans</name>
    <dbReference type="NCBI Taxonomy" id="312168"/>
    <lineage>
        <taxon>Bacteria</taxon>
        <taxon>Bacillati</taxon>
        <taxon>Bacillota</taxon>
        <taxon>Clostridia</taxon>
        <taxon>Peptostreptococcales</taxon>
        <taxon>Natronincolaceae</taxon>
        <taxon>Anaerovirgula</taxon>
    </lineage>
</organism>
<reference evidence="5" key="1">
    <citation type="submission" date="2017-06" db="EMBL/GenBank/DDBJ databases">
        <authorList>
            <person name="Varghese N."/>
            <person name="Submissions S."/>
        </authorList>
    </citation>
    <scope>NUCLEOTIDE SEQUENCE [LARGE SCALE GENOMIC DNA]</scope>
    <source>
        <strain evidence="5">SCA</strain>
    </source>
</reference>
<keyword evidence="5" id="KW-1185">Reference proteome</keyword>
<dbReference type="RefSeq" id="WP_089285438.1">
    <property type="nucleotide sequence ID" value="NZ_FZOJ01000052.1"/>
</dbReference>
<evidence type="ECO:0000313" key="5">
    <source>
        <dbReference type="Proteomes" id="UP000198304"/>
    </source>
</evidence>
<dbReference type="SUPFAM" id="SSF49265">
    <property type="entry name" value="Fibronectin type III"/>
    <property type="match status" value="4"/>
</dbReference>
<dbReference type="Pfam" id="PF00041">
    <property type="entry name" value="fn3"/>
    <property type="match status" value="8"/>
</dbReference>
<feature type="domain" description="Fibronectin type-III" evidence="3">
    <location>
        <begin position="335"/>
        <end position="424"/>
    </location>
</feature>
<protein>
    <submittedName>
        <fullName evidence="4">Fibronectin type 3 domain-containing protein</fullName>
    </submittedName>
</protein>
<evidence type="ECO:0000313" key="4">
    <source>
        <dbReference type="EMBL" id="SNT20679.1"/>
    </source>
</evidence>
<dbReference type="CDD" id="cd00063">
    <property type="entry name" value="FN3"/>
    <property type="match status" value="8"/>
</dbReference>
<evidence type="ECO:0000256" key="2">
    <source>
        <dbReference type="SAM" id="SignalP"/>
    </source>
</evidence>
<dbReference type="InterPro" id="IPR013783">
    <property type="entry name" value="Ig-like_fold"/>
</dbReference>
<feature type="domain" description="Fibronectin type-III" evidence="3">
    <location>
        <begin position="519"/>
        <end position="610"/>
    </location>
</feature>